<dbReference type="SUPFAM" id="SSF55550">
    <property type="entry name" value="SH2 domain"/>
    <property type="match status" value="1"/>
</dbReference>
<proteinExistence type="predicted"/>
<dbReference type="FunFam" id="3.30.505.10:FF:000019">
    <property type="entry name" value="Chimaerin"/>
    <property type="match status" value="1"/>
</dbReference>
<dbReference type="AlphaFoldDB" id="A7S254"/>
<dbReference type="STRING" id="45351.A7S254"/>
<dbReference type="EMBL" id="DS469567">
    <property type="protein sequence ID" value="EDO42176.1"/>
    <property type="molecule type" value="Genomic_DNA"/>
</dbReference>
<dbReference type="InterPro" id="IPR000980">
    <property type="entry name" value="SH2"/>
</dbReference>
<dbReference type="InterPro" id="IPR020454">
    <property type="entry name" value="DAG/PE-bd"/>
</dbReference>
<keyword evidence="5" id="KW-0862">Zinc</keyword>
<organism evidence="15 16">
    <name type="scientific">Nematostella vectensis</name>
    <name type="common">Starlet sea anemone</name>
    <dbReference type="NCBI Taxonomy" id="45351"/>
    <lineage>
        <taxon>Eukaryota</taxon>
        <taxon>Metazoa</taxon>
        <taxon>Cnidaria</taxon>
        <taxon>Anthozoa</taxon>
        <taxon>Hexacorallia</taxon>
        <taxon>Actiniaria</taxon>
        <taxon>Edwardsiidae</taxon>
        <taxon>Nematostella</taxon>
    </lineage>
</organism>
<dbReference type="eggNOG" id="KOG1453">
    <property type="taxonomic scope" value="Eukaryota"/>
</dbReference>
<evidence type="ECO:0000259" key="13">
    <source>
        <dbReference type="PROSITE" id="PS50081"/>
    </source>
</evidence>
<dbReference type="Gene3D" id="3.30.60.20">
    <property type="match status" value="1"/>
</dbReference>
<evidence type="ECO:0000256" key="8">
    <source>
        <dbReference type="ARBA" id="ARBA00073081"/>
    </source>
</evidence>
<evidence type="ECO:0000256" key="5">
    <source>
        <dbReference type="ARBA" id="ARBA00022833"/>
    </source>
</evidence>
<dbReference type="PANTHER" id="PTHR46075:SF2">
    <property type="entry name" value="RHO GTPASE ACTIVATING PROTEIN AT 5A, ISOFORM A"/>
    <property type="match status" value="1"/>
</dbReference>
<dbReference type="OMA" id="HCKTIFA"/>
<dbReference type="SMART" id="SM00324">
    <property type="entry name" value="RhoGAP"/>
    <property type="match status" value="1"/>
</dbReference>
<dbReference type="PROSITE" id="PS50081">
    <property type="entry name" value="ZF_DAG_PE_2"/>
    <property type="match status" value="1"/>
</dbReference>
<accession>A7S254</accession>
<evidence type="ECO:0000256" key="1">
    <source>
        <dbReference type="ARBA" id="ARBA00004170"/>
    </source>
</evidence>
<dbReference type="PhylomeDB" id="A7S254"/>
<dbReference type="Pfam" id="PF00017">
    <property type="entry name" value="SH2"/>
    <property type="match status" value="1"/>
</dbReference>
<dbReference type="GO" id="GO:0008270">
    <property type="term" value="F:zinc ion binding"/>
    <property type="evidence" value="ECO:0007669"/>
    <property type="project" value="UniProtKB-KW"/>
</dbReference>
<feature type="domain" description="SH2" evidence="12">
    <location>
        <begin position="46"/>
        <end position="100"/>
    </location>
</feature>
<evidence type="ECO:0000256" key="7">
    <source>
        <dbReference type="ARBA" id="ARBA00023136"/>
    </source>
</evidence>
<dbReference type="Proteomes" id="UP000001593">
    <property type="component" value="Unassembled WGS sequence"/>
</dbReference>
<dbReference type="PRINTS" id="PR00008">
    <property type="entry name" value="DAGPEDOMAIN"/>
</dbReference>
<evidence type="ECO:0000256" key="11">
    <source>
        <dbReference type="PROSITE-ProRule" id="PRU00191"/>
    </source>
</evidence>
<dbReference type="InterPro" id="IPR000198">
    <property type="entry name" value="RhoGAP_dom"/>
</dbReference>
<evidence type="ECO:0000313" key="15">
    <source>
        <dbReference type="EMBL" id="EDO42176.1"/>
    </source>
</evidence>
<dbReference type="PANTHER" id="PTHR46075">
    <property type="entry name" value="CHIMERIN FAMILY MEMBER"/>
    <property type="match status" value="1"/>
</dbReference>
<keyword evidence="16" id="KW-1185">Reference proteome</keyword>
<dbReference type="FunFam" id="1.10.555.10:FF:000005">
    <property type="entry name" value="Chimaerin"/>
    <property type="match status" value="1"/>
</dbReference>
<keyword evidence="3" id="KW-0479">Metal-binding</keyword>
<gene>
    <name evidence="15" type="ORF">NEMVEDRAFT_v1g101727</name>
</gene>
<evidence type="ECO:0000313" key="16">
    <source>
        <dbReference type="Proteomes" id="UP000001593"/>
    </source>
</evidence>
<sequence length="457" mass="52222">VYDTVEDDKEPVWKSYLYQLQQKAPQPICVVCNNEVVNRVIAGVTMFHGSISREEADELVSRQDGCYLVRESQRSPWAYTLTMRFDGTKNFRLYYDGMHYVGDKRFQTIHELVADGLITMYMDTYAKDYIDTMMIDAVRPDEGSKEAVQENGQVKAVETDGAKTQTGEVRVCDRRFSASKRPSVKPSAYTKAHNFKTNTFKGPHWCDHCRNFLWGLTMQGVKCQDCGFNAHKQCTKAIPNNCKPDKKYIKRAFGVDLTTLVKLHNTKRPFVVDICINEVEKRGLDSEGLYRVSGFADDIEALKNSFDKGNTHTTVNYSDGESVNLSTYDDINTITGVCKLYFRQLPLPLITFETYSKFIAAAKTQDKHLRIEELSKALGELPQAHYETMKFLMGHLHRVSQRRSKNMMTEENLSIVFGPTLMRAPEGDSLDSLVDMKFQRLAVELLISHQHVLFDTL</sequence>
<dbReference type="PROSITE" id="PS50238">
    <property type="entry name" value="RHOGAP"/>
    <property type="match status" value="1"/>
</dbReference>
<dbReference type="PROSITE" id="PS00479">
    <property type="entry name" value="ZF_DAG_PE_1"/>
    <property type="match status" value="1"/>
</dbReference>
<keyword evidence="7" id="KW-0472">Membrane</keyword>
<dbReference type="SUPFAM" id="SSF57889">
    <property type="entry name" value="Cysteine-rich domain"/>
    <property type="match status" value="1"/>
</dbReference>
<keyword evidence="6 11" id="KW-0727">SH2 domain</keyword>
<dbReference type="PROSITE" id="PS50001">
    <property type="entry name" value="SH2"/>
    <property type="match status" value="1"/>
</dbReference>
<dbReference type="Pfam" id="PF00620">
    <property type="entry name" value="RhoGAP"/>
    <property type="match status" value="1"/>
</dbReference>
<evidence type="ECO:0000256" key="3">
    <source>
        <dbReference type="ARBA" id="ARBA00022723"/>
    </source>
</evidence>
<dbReference type="HOGENOM" id="CLU_015883_0_0_1"/>
<dbReference type="Pfam" id="PF00130">
    <property type="entry name" value="C1_1"/>
    <property type="match status" value="1"/>
</dbReference>
<dbReference type="InterPro" id="IPR046349">
    <property type="entry name" value="C1-like_sf"/>
</dbReference>
<dbReference type="GO" id="GO:0007165">
    <property type="term" value="P:signal transduction"/>
    <property type="evidence" value="ECO:0007669"/>
    <property type="project" value="InterPro"/>
</dbReference>
<evidence type="ECO:0000259" key="12">
    <source>
        <dbReference type="PROSITE" id="PS50001"/>
    </source>
</evidence>
<dbReference type="CDD" id="cd20806">
    <property type="entry name" value="C1_CHN"/>
    <property type="match status" value="1"/>
</dbReference>
<comment type="subcellular location">
    <subcellularLocation>
        <location evidence="1">Membrane</location>
        <topology evidence="1">Peripheral membrane protein</topology>
    </subcellularLocation>
</comment>
<evidence type="ECO:0000256" key="9">
    <source>
        <dbReference type="ARBA" id="ARBA00076015"/>
    </source>
</evidence>
<dbReference type="InParanoid" id="A7S254"/>
<dbReference type="GO" id="GO:0005096">
    <property type="term" value="F:GTPase activator activity"/>
    <property type="evidence" value="ECO:0000318"/>
    <property type="project" value="GO_Central"/>
</dbReference>
<reference evidence="15 16" key="1">
    <citation type="journal article" date="2007" name="Science">
        <title>Sea anemone genome reveals ancestral eumetazoan gene repertoire and genomic organization.</title>
        <authorList>
            <person name="Putnam N.H."/>
            <person name="Srivastava M."/>
            <person name="Hellsten U."/>
            <person name="Dirks B."/>
            <person name="Chapman J."/>
            <person name="Salamov A."/>
            <person name="Terry A."/>
            <person name="Shapiro H."/>
            <person name="Lindquist E."/>
            <person name="Kapitonov V.V."/>
            <person name="Jurka J."/>
            <person name="Genikhovich G."/>
            <person name="Grigoriev I.V."/>
            <person name="Lucas S.M."/>
            <person name="Steele R.E."/>
            <person name="Finnerty J.R."/>
            <person name="Technau U."/>
            <person name="Martindale M.Q."/>
            <person name="Rokhsar D.S."/>
        </authorList>
    </citation>
    <scope>NUCLEOTIDE SEQUENCE [LARGE SCALE GENOMIC DNA]</scope>
    <source>
        <strain evidence="16">CH2 X CH6</strain>
    </source>
</reference>
<evidence type="ECO:0000256" key="6">
    <source>
        <dbReference type="ARBA" id="ARBA00022999"/>
    </source>
</evidence>
<dbReference type="GO" id="GO:0016020">
    <property type="term" value="C:membrane"/>
    <property type="evidence" value="ECO:0007669"/>
    <property type="project" value="UniProtKB-SubCell"/>
</dbReference>
<feature type="domain" description="Rho-GAP" evidence="14">
    <location>
        <begin position="255"/>
        <end position="454"/>
    </location>
</feature>
<evidence type="ECO:0000259" key="14">
    <source>
        <dbReference type="PROSITE" id="PS50238"/>
    </source>
</evidence>
<dbReference type="SMART" id="SM00109">
    <property type="entry name" value="C1"/>
    <property type="match status" value="1"/>
</dbReference>
<keyword evidence="2" id="KW-0343">GTPase activation</keyword>
<dbReference type="SUPFAM" id="SSF48350">
    <property type="entry name" value="GTPase activation domain, GAP"/>
    <property type="match status" value="1"/>
</dbReference>
<feature type="non-terminal residue" evidence="15">
    <location>
        <position position="1"/>
    </location>
</feature>
<feature type="domain" description="Phorbol-ester/DAG-type" evidence="13">
    <location>
        <begin position="192"/>
        <end position="242"/>
    </location>
</feature>
<dbReference type="Gene3D" id="1.10.555.10">
    <property type="entry name" value="Rho GTPase activation protein"/>
    <property type="match status" value="1"/>
</dbReference>
<evidence type="ECO:0000256" key="10">
    <source>
        <dbReference type="ARBA" id="ARBA00077047"/>
    </source>
</evidence>
<dbReference type="InterPro" id="IPR002219">
    <property type="entry name" value="PKC_DAG/PE"/>
</dbReference>
<name>A7S254_NEMVE</name>
<dbReference type="SMART" id="SM00252">
    <property type="entry name" value="SH2"/>
    <property type="match status" value="1"/>
</dbReference>
<dbReference type="InterPro" id="IPR036860">
    <property type="entry name" value="SH2_dom_sf"/>
</dbReference>
<dbReference type="Gene3D" id="3.30.505.10">
    <property type="entry name" value="SH2 domain"/>
    <property type="match status" value="1"/>
</dbReference>
<evidence type="ECO:0000256" key="4">
    <source>
        <dbReference type="ARBA" id="ARBA00022771"/>
    </source>
</evidence>
<dbReference type="InterPro" id="IPR008936">
    <property type="entry name" value="Rho_GTPase_activation_prot"/>
</dbReference>
<keyword evidence="4" id="KW-0863">Zinc-finger</keyword>
<protein>
    <recommendedName>
        <fullName evidence="8">Beta-chimaerin</fullName>
    </recommendedName>
    <alternativeName>
        <fullName evidence="9">Beta-chimerin</fullName>
    </alternativeName>
    <alternativeName>
        <fullName evidence="10">Rho GTPase-activating protein 3</fullName>
    </alternativeName>
</protein>
<dbReference type="InterPro" id="IPR051854">
    <property type="entry name" value="Rho-type_GAP"/>
</dbReference>
<evidence type="ECO:0000256" key="2">
    <source>
        <dbReference type="ARBA" id="ARBA00022468"/>
    </source>
</evidence>
<dbReference type="FunFam" id="3.30.60.20:FF:000025">
    <property type="entry name" value="Chimaerin"/>
    <property type="match status" value="1"/>
</dbReference>